<dbReference type="PANTHER" id="PTHR47197">
    <property type="entry name" value="PROTEIN NIRF"/>
    <property type="match status" value="1"/>
</dbReference>
<evidence type="ECO:0000256" key="1">
    <source>
        <dbReference type="SAM" id="SignalP"/>
    </source>
</evidence>
<keyword evidence="3" id="KW-1185">Reference proteome</keyword>
<accession>A0ABS6XNK5</accession>
<evidence type="ECO:0000313" key="3">
    <source>
        <dbReference type="Proteomes" id="UP001197214"/>
    </source>
</evidence>
<keyword evidence="1" id="KW-0732">Signal</keyword>
<dbReference type="Proteomes" id="UP001197214">
    <property type="component" value="Unassembled WGS sequence"/>
</dbReference>
<name>A0ABS6XNK5_9SPHN</name>
<feature type="chain" id="PRO_5045285623" description="YncE family protein" evidence="1">
    <location>
        <begin position="19"/>
        <end position="319"/>
    </location>
</feature>
<sequence length="319" mass="33357">MRYLLLGLAMTLSVPANAQDGTLLVGNRDEESISLIALDSGRQIAKVATDHHPGALALSPDGKLAAVVAQDGAAIDLIDVAKRRLAATIDIGPDRLAIDVKWIDSDHMVVAAKDSGSVAIVSRDGSVRSIPMGKDQPAMVTVSPNGRRAYTTNTEAGTVSVLDLDKNVKLRDIKVLGKPEALTLARDGRELWVGDLSDPRVQIIDLATDKAVATLPVSPLAVRLAASPDGRYVAASAIDTGTVGLFDAERHVPVRTISVSDDGAAKQAAILFSSDSQRLYAVETARDTVAEIDVASGEVTRRFATGRGGDGLAIAPTAQ</sequence>
<feature type="signal peptide" evidence="1">
    <location>
        <begin position="1"/>
        <end position="18"/>
    </location>
</feature>
<dbReference type="RefSeq" id="WP_219238917.1">
    <property type="nucleotide sequence ID" value="NZ_JAHWZX010000013.1"/>
</dbReference>
<proteinExistence type="predicted"/>
<organism evidence="2 3">
    <name type="scientific">Stakelama flava</name>
    <dbReference type="NCBI Taxonomy" id="2860338"/>
    <lineage>
        <taxon>Bacteria</taxon>
        <taxon>Pseudomonadati</taxon>
        <taxon>Pseudomonadota</taxon>
        <taxon>Alphaproteobacteria</taxon>
        <taxon>Sphingomonadales</taxon>
        <taxon>Sphingomonadaceae</taxon>
        <taxon>Stakelama</taxon>
    </lineage>
</organism>
<dbReference type="PANTHER" id="PTHR47197:SF3">
    <property type="entry name" value="DIHYDRO-HEME D1 DEHYDROGENASE"/>
    <property type="match status" value="1"/>
</dbReference>
<dbReference type="EMBL" id="JAHWZX010000013">
    <property type="protein sequence ID" value="MBW4331797.1"/>
    <property type="molecule type" value="Genomic_DNA"/>
</dbReference>
<gene>
    <name evidence="2" type="ORF">KY084_13060</name>
</gene>
<evidence type="ECO:0008006" key="4">
    <source>
        <dbReference type="Google" id="ProtNLM"/>
    </source>
</evidence>
<dbReference type="InterPro" id="IPR051200">
    <property type="entry name" value="Host-pathogen_enzymatic-act"/>
</dbReference>
<evidence type="ECO:0000313" key="2">
    <source>
        <dbReference type="EMBL" id="MBW4331797.1"/>
    </source>
</evidence>
<reference evidence="2 3" key="1">
    <citation type="submission" date="2021-07" db="EMBL/GenBank/DDBJ databases">
        <title>Stakelama flava sp. nov., a novel endophytic bacterium isolated from branch of Kandelia candel.</title>
        <authorList>
            <person name="Tuo L."/>
        </authorList>
    </citation>
    <scope>NUCLEOTIDE SEQUENCE [LARGE SCALE GENOMIC DNA]</scope>
    <source>
        <strain evidence="2 3">CBK3Z-3</strain>
    </source>
</reference>
<dbReference type="Pfam" id="PF02239">
    <property type="entry name" value="Cytochrom_D1"/>
    <property type="match status" value="1"/>
</dbReference>
<comment type="caution">
    <text evidence="2">The sequence shown here is derived from an EMBL/GenBank/DDBJ whole genome shotgun (WGS) entry which is preliminary data.</text>
</comment>
<protein>
    <recommendedName>
        <fullName evidence="4">YncE family protein</fullName>
    </recommendedName>
</protein>